<evidence type="ECO:0000259" key="8">
    <source>
        <dbReference type="Pfam" id="PF02601"/>
    </source>
</evidence>
<comment type="similarity">
    <text evidence="5 6">Belongs to the XseA family.</text>
</comment>
<keyword evidence="7" id="KW-0175">Coiled coil</keyword>
<dbReference type="CDD" id="cd04489">
    <property type="entry name" value="ExoVII_LU_OBF"/>
    <property type="match status" value="1"/>
</dbReference>
<comment type="function">
    <text evidence="5">Bidirectionally degrades single-stranded DNA into large acid-insoluble oligonucleotides, which are then degraded further into small acid-soluble oligonucleotides.</text>
</comment>
<dbReference type="InterPro" id="IPR003753">
    <property type="entry name" value="Exonuc_VII_L"/>
</dbReference>
<evidence type="ECO:0000256" key="4">
    <source>
        <dbReference type="ARBA" id="ARBA00022839"/>
    </source>
</evidence>
<comment type="subcellular location">
    <subcellularLocation>
        <location evidence="5 6">Cytoplasm</location>
    </subcellularLocation>
</comment>
<feature type="domain" description="Exonuclease VII large subunit C-terminal" evidence="8">
    <location>
        <begin position="122"/>
        <end position="333"/>
    </location>
</feature>
<dbReference type="HAMAP" id="MF_00378">
    <property type="entry name" value="Exonuc_7_L"/>
    <property type="match status" value="1"/>
</dbReference>
<gene>
    <name evidence="5 10" type="primary">xseA</name>
    <name evidence="10" type="ORF">IAA81_01995</name>
</gene>
<dbReference type="InterPro" id="IPR020579">
    <property type="entry name" value="Exonuc_VII_lsu_C"/>
</dbReference>
<dbReference type="Pfam" id="PF13742">
    <property type="entry name" value="tRNA_anti_2"/>
    <property type="match status" value="1"/>
</dbReference>
<dbReference type="InterPro" id="IPR025824">
    <property type="entry name" value="OB-fold_nuc-bd_dom"/>
</dbReference>
<dbReference type="Pfam" id="PF02601">
    <property type="entry name" value="Exonuc_VII_L"/>
    <property type="match status" value="1"/>
</dbReference>
<keyword evidence="1 5" id="KW-0963">Cytoplasm</keyword>
<evidence type="ECO:0000256" key="5">
    <source>
        <dbReference type="HAMAP-Rule" id="MF_00378"/>
    </source>
</evidence>
<feature type="coiled-coil region" evidence="7">
    <location>
        <begin position="271"/>
        <end position="298"/>
    </location>
</feature>
<evidence type="ECO:0000256" key="6">
    <source>
        <dbReference type="RuleBase" id="RU004355"/>
    </source>
</evidence>
<protein>
    <recommendedName>
        <fullName evidence="5">Exodeoxyribonuclease 7 large subunit</fullName>
        <ecNumber evidence="5">3.1.11.6</ecNumber>
    </recommendedName>
    <alternativeName>
        <fullName evidence="5">Exodeoxyribonuclease VII large subunit</fullName>
        <shortName evidence="5">Exonuclease VII large subunit</shortName>
    </alternativeName>
</protein>
<reference evidence="10" key="2">
    <citation type="journal article" date="2021" name="PeerJ">
        <title>Extensive microbial diversity within the chicken gut microbiome revealed by metagenomics and culture.</title>
        <authorList>
            <person name="Gilroy R."/>
            <person name="Ravi A."/>
            <person name="Getino M."/>
            <person name="Pursley I."/>
            <person name="Horton D.L."/>
            <person name="Alikhan N.F."/>
            <person name="Baker D."/>
            <person name="Gharbi K."/>
            <person name="Hall N."/>
            <person name="Watson M."/>
            <person name="Adriaenssens E.M."/>
            <person name="Foster-Nyarko E."/>
            <person name="Jarju S."/>
            <person name="Secka A."/>
            <person name="Antonio M."/>
            <person name="Oren A."/>
            <person name="Chaudhuri R.R."/>
            <person name="La Ragione R."/>
            <person name="Hildebrand F."/>
            <person name="Pallen M.J."/>
        </authorList>
    </citation>
    <scope>NUCLEOTIDE SEQUENCE</scope>
    <source>
        <strain evidence="10">10532</strain>
    </source>
</reference>
<evidence type="ECO:0000256" key="2">
    <source>
        <dbReference type="ARBA" id="ARBA00022722"/>
    </source>
</evidence>
<sequence>MDKKSLTVTEITGFIKTILEESFTEVRVTGEISNFRPSSTGHWYFTMKDKDAAISAVMFKNRINGIKFTPKDGEKVTVEGSLSVYPQRGSYQIICEKIEPAGEGDILARLEELKQKLYKEGLFDENRKRPLPLYPETIAVITSPTGAAIRDILQITRRRNPSVSVNILPSKVQGEDAPEDLIRQLKTANKFKLGEVIIIGRGGGSLEDLLPFSDENLVRAIASSEIPVVSAVGHEIDWALSDFAADKRAPTPSAAAEITVPEKSRIDALVNDLEKNLLDEITNRIEKIKLKAAQFKIENIENRFYKILQPFLLRFDDLKENLFSTMVSKVELYRQEARILRTKLEERNPLEILKRGFSIVRDKETGKILRFRNDISGGQKLSILNSEATYTAVVESIENKSPVTDNSL</sequence>
<proteinExistence type="inferred from homology"/>
<comment type="catalytic activity">
    <reaction evidence="5 6">
        <text>Exonucleolytic cleavage in either 5'- to 3'- or 3'- to 5'-direction to yield nucleoside 5'-phosphates.</text>
        <dbReference type="EC" id="3.1.11.6"/>
    </reaction>
</comment>
<keyword evidence="2 5" id="KW-0540">Nuclease</keyword>
<dbReference type="Proteomes" id="UP000823638">
    <property type="component" value="Unassembled WGS sequence"/>
</dbReference>
<organism evidence="10 11">
    <name type="scientific">Candidatus Gallitreponema excrementavium</name>
    <dbReference type="NCBI Taxonomy" id="2840840"/>
    <lineage>
        <taxon>Bacteria</taxon>
        <taxon>Pseudomonadati</taxon>
        <taxon>Spirochaetota</taxon>
        <taxon>Spirochaetia</taxon>
        <taxon>Spirochaetales</taxon>
        <taxon>Candidatus Gallitreponema</taxon>
    </lineage>
</organism>
<feature type="domain" description="OB-fold nucleic acid binding" evidence="9">
    <location>
        <begin position="6"/>
        <end position="99"/>
    </location>
</feature>
<evidence type="ECO:0000313" key="10">
    <source>
        <dbReference type="EMBL" id="MBO8456983.1"/>
    </source>
</evidence>
<dbReference type="GO" id="GO:0003676">
    <property type="term" value="F:nucleic acid binding"/>
    <property type="evidence" value="ECO:0007669"/>
    <property type="project" value="InterPro"/>
</dbReference>
<evidence type="ECO:0000259" key="9">
    <source>
        <dbReference type="Pfam" id="PF13742"/>
    </source>
</evidence>
<reference evidence="10" key="1">
    <citation type="submission" date="2020-10" db="EMBL/GenBank/DDBJ databases">
        <authorList>
            <person name="Gilroy R."/>
        </authorList>
    </citation>
    <scope>NUCLEOTIDE SEQUENCE</scope>
    <source>
        <strain evidence="10">10532</strain>
    </source>
</reference>
<dbReference type="PANTHER" id="PTHR30008:SF0">
    <property type="entry name" value="EXODEOXYRIBONUCLEASE 7 LARGE SUBUNIT"/>
    <property type="match status" value="1"/>
</dbReference>
<comment type="caution">
    <text evidence="10">The sequence shown here is derived from an EMBL/GenBank/DDBJ whole genome shotgun (WGS) entry which is preliminary data.</text>
</comment>
<keyword evidence="3 5" id="KW-0378">Hydrolase</keyword>
<dbReference type="PANTHER" id="PTHR30008">
    <property type="entry name" value="EXODEOXYRIBONUCLEASE 7 LARGE SUBUNIT"/>
    <property type="match status" value="1"/>
</dbReference>
<evidence type="ECO:0000313" key="11">
    <source>
        <dbReference type="Proteomes" id="UP000823638"/>
    </source>
</evidence>
<evidence type="ECO:0000256" key="1">
    <source>
        <dbReference type="ARBA" id="ARBA00022490"/>
    </source>
</evidence>
<dbReference type="EMBL" id="JADIMM010000023">
    <property type="protein sequence ID" value="MBO8456983.1"/>
    <property type="molecule type" value="Genomic_DNA"/>
</dbReference>
<comment type="subunit">
    <text evidence="5">Heterooligomer composed of large and small subunits.</text>
</comment>
<dbReference type="GO" id="GO:0006308">
    <property type="term" value="P:DNA catabolic process"/>
    <property type="evidence" value="ECO:0007669"/>
    <property type="project" value="UniProtKB-UniRule"/>
</dbReference>
<accession>A0A9D9HNK9</accession>
<evidence type="ECO:0000256" key="7">
    <source>
        <dbReference type="SAM" id="Coils"/>
    </source>
</evidence>
<dbReference type="GO" id="GO:0008855">
    <property type="term" value="F:exodeoxyribonuclease VII activity"/>
    <property type="evidence" value="ECO:0007669"/>
    <property type="project" value="UniProtKB-UniRule"/>
</dbReference>
<keyword evidence="4 5" id="KW-0269">Exonuclease</keyword>
<dbReference type="AlphaFoldDB" id="A0A9D9HNK9"/>
<name>A0A9D9HNK9_9SPIR</name>
<dbReference type="EC" id="3.1.11.6" evidence="5"/>
<dbReference type="GO" id="GO:0005737">
    <property type="term" value="C:cytoplasm"/>
    <property type="evidence" value="ECO:0007669"/>
    <property type="project" value="UniProtKB-SubCell"/>
</dbReference>
<dbReference type="NCBIfam" id="TIGR00237">
    <property type="entry name" value="xseA"/>
    <property type="match status" value="1"/>
</dbReference>
<dbReference type="GO" id="GO:0009318">
    <property type="term" value="C:exodeoxyribonuclease VII complex"/>
    <property type="evidence" value="ECO:0007669"/>
    <property type="project" value="UniProtKB-UniRule"/>
</dbReference>
<evidence type="ECO:0000256" key="3">
    <source>
        <dbReference type="ARBA" id="ARBA00022801"/>
    </source>
</evidence>